<evidence type="ECO:0000313" key="2">
    <source>
        <dbReference type="Proteomes" id="UP000201970"/>
    </source>
</evidence>
<reference evidence="1 2" key="1">
    <citation type="submission" date="2015-08" db="EMBL/GenBank/DDBJ databases">
        <title>The Complete Genome of Citrobacter freundii Myophage Margaery.</title>
        <authorList>
            <person name="Yi D."/>
            <person name="Cadungog J.N."/>
            <person name="Cahill J.L."/>
            <person name="Rasche E.S."/>
            <person name="Everett G.F.K."/>
        </authorList>
    </citation>
    <scope>NUCLEOTIDE SEQUENCE [LARGE SCALE GENOMIC DNA]</scope>
</reference>
<dbReference type="KEGG" id="vg:26647450"/>
<accession>A0A0M4QWC8</accession>
<dbReference type="Pfam" id="PF24454">
    <property type="entry name" value="DUF7570"/>
    <property type="match status" value="1"/>
</dbReference>
<dbReference type="GeneID" id="26647450"/>
<gene>
    <name evidence="1" type="ORF">CPT_Margaery265</name>
</gene>
<dbReference type="EMBL" id="KT381880">
    <property type="protein sequence ID" value="ALF01954.1"/>
    <property type="molecule type" value="Genomic_DNA"/>
</dbReference>
<organism evidence="1 2">
    <name type="scientific">Citrobacter phage Margaery</name>
    <dbReference type="NCBI Taxonomy" id="1701810"/>
    <lineage>
        <taxon>Viruses</taxon>
        <taxon>Duplodnaviria</taxon>
        <taxon>Heunggongvirae</taxon>
        <taxon>Uroviricota</taxon>
        <taxon>Caudoviricetes</taxon>
        <taxon>Pantevenvirales</taxon>
        <taxon>Straboviridae</taxon>
        <taxon>Pseudotevenvirus</taxon>
        <taxon>Pseudotevenvirus margaery</taxon>
    </lineage>
</organism>
<protein>
    <submittedName>
        <fullName evidence="1">Uncharacterized protein</fullName>
    </submittedName>
</protein>
<dbReference type="Proteomes" id="UP000201970">
    <property type="component" value="Segment"/>
</dbReference>
<dbReference type="RefSeq" id="YP_009195080.1">
    <property type="nucleotide sequence ID" value="NC_028755.1"/>
</dbReference>
<name>A0A0M4QWC8_9CAUD</name>
<evidence type="ECO:0000313" key="1">
    <source>
        <dbReference type="EMBL" id="ALF01954.1"/>
    </source>
</evidence>
<dbReference type="PIRSF" id="PIRSF004270">
    <property type="entry name" value="UCP004270"/>
    <property type="match status" value="1"/>
</dbReference>
<keyword evidence="2" id="KW-1185">Reference proteome</keyword>
<dbReference type="InterPro" id="IPR055992">
    <property type="entry name" value="DUF7570"/>
</dbReference>
<sequence>MSREILLPAANAVHAETMEYMEKFVERDNTAIITPTHLDALEDRLHKQIKDQFPEKVSRNFIRQEIVAMMLKHYGVEIFGVEPLKPKKARQMPKQITDEAIKKYQKKYAKNK</sequence>
<proteinExistence type="predicted"/>
<dbReference type="InterPro" id="IPR016409">
    <property type="entry name" value="Phage_T4_Gp55.2"/>
</dbReference>